<evidence type="ECO:0000259" key="10">
    <source>
        <dbReference type="PROSITE" id="PS51352"/>
    </source>
</evidence>
<accession>A0A519BCJ5</accession>
<feature type="disulfide bond" description="Redox-active" evidence="9">
    <location>
        <begin position="34"/>
        <end position="37"/>
    </location>
</feature>
<dbReference type="GO" id="GO:0015035">
    <property type="term" value="F:protein-disulfide reductase activity"/>
    <property type="evidence" value="ECO:0007669"/>
    <property type="project" value="UniProtKB-UniRule"/>
</dbReference>
<name>A0A519BCJ5_9DELT</name>
<sequence>MASEKVLAFTDANFETEVLQSNKPVLVDFWAVWCAPCRAVAPIIDEMASDYDGTIKVGKVNVDENQVIPGKYGIRGIPTVILFNNGKVVDQIVGAAPKNAFKQMIDRAVAH</sequence>
<keyword evidence="3" id="KW-0249">Electron transport</keyword>
<dbReference type="GO" id="GO:0005829">
    <property type="term" value="C:cytosol"/>
    <property type="evidence" value="ECO:0007669"/>
    <property type="project" value="TreeGrafter"/>
</dbReference>
<feature type="site" description="Deprotonates C-terminal active site Cys" evidence="8">
    <location>
        <position position="28"/>
    </location>
</feature>
<dbReference type="PROSITE" id="PS00194">
    <property type="entry name" value="THIOREDOXIN_1"/>
    <property type="match status" value="1"/>
</dbReference>
<evidence type="ECO:0000256" key="6">
    <source>
        <dbReference type="NCBIfam" id="TIGR01068"/>
    </source>
</evidence>
<dbReference type="GO" id="GO:0045454">
    <property type="term" value="P:cell redox homeostasis"/>
    <property type="evidence" value="ECO:0007669"/>
    <property type="project" value="TreeGrafter"/>
</dbReference>
<dbReference type="PRINTS" id="PR00421">
    <property type="entry name" value="THIOREDOXIN"/>
</dbReference>
<evidence type="ECO:0000256" key="7">
    <source>
        <dbReference type="PIRNR" id="PIRNR000077"/>
    </source>
</evidence>
<reference evidence="11 12" key="1">
    <citation type="submission" date="2019-01" db="EMBL/GenBank/DDBJ databases">
        <title>Insights into ecological role of a new deltaproteobacterial order Candidatus Sinidesulfobacterales (Sva0485) by metagenomics and metatranscriptomics.</title>
        <authorList>
            <person name="Tan S."/>
            <person name="Liu J."/>
            <person name="Fang Y."/>
            <person name="Hedlund B.P."/>
            <person name="Lian Z.H."/>
            <person name="Huang L.Y."/>
            <person name="Li J.T."/>
            <person name="Huang L.N."/>
            <person name="Li W.J."/>
            <person name="Jiang H.C."/>
            <person name="Dong H.L."/>
            <person name="Shu W.S."/>
        </authorList>
    </citation>
    <scope>NUCLEOTIDE SEQUENCE [LARGE SCALE GENOMIC DNA]</scope>
    <source>
        <strain evidence="11">AP3</strain>
    </source>
</reference>
<keyword evidence="2" id="KW-0813">Transport</keyword>
<dbReference type="SUPFAM" id="SSF52833">
    <property type="entry name" value="Thioredoxin-like"/>
    <property type="match status" value="1"/>
</dbReference>
<protein>
    <recommendedName>
        <fullName evidence="6 7">Thioredoxin</fullName>
    </recommendedName>
</protein>
<dbReference type="Proteomes" id="UP000320813">
    <property type="component" value="Unassembled WGS sequence"/>
</dbReference>
<dbReference type="FunFam" id="3.40.30.10:FF:000001">
    <property type="entry name" value="Thioredoxin"/>
    <property type="match status" value="1"/>
</dbReference>
<evidence type="ECO:0000313" key="12">
    <source>
        <dbReference type="Proteomes" id="UP000320813"/>
    </source>
</evidence>
<evidence type="ECO:0000256" key="3">
    <source>
        <dbReference type="ARBA" id="ARBA00022982"/>
    </source>
</evidence>
<proteinExistence type="inferred from homology"/>
<dbReference type="InterPro" id="IPR005746">
    <property type="entry name" value="Thioredoxin"/>
</dbReference>
<evidence type="ECO:0000256" key="8">
    <source>
        <dbReference type="PIRSR" id="PIRSR000077-1"/>
    </source>
</evidence>
<dbReference type="PROSITE" id="PS51352">
    <property type="entry name" value="THIOREDOXIN_2"/>
    <property type="match status" value="1"/>
</dbReference>
<dbReference type="CDD" id="cd02947">
    <property type="entry name" value="TRX_family"/>
    <property type="match status" value="1"/>
</dbReference>
<organism evidence="11 12">
    <name type="scientific">Candidatus Acidulodesulfobacterium ferriphilum</name>
    <dbReference type="NCBI Taxonomy" id="2597223"/>
    <lineage>
        <taxon>Bacteria</taxon>
        <taxon>Deltaproteobacteria</taxon>
        <taxon>Candidatus Acidulodesulfobacterales</taxon>
        <taxon>Candidatus Acidulodesulfobacterium</taxon>
    </lineage>
</organism>
<dbReference type="PANTHER" id="PTHR45663:SF11">
    <property type="entry name" value="GEO12009P1"/>
    <property type="match status" value="1"/>
</dbReference>
<dbReference type="InterPro" id="IPR017937">
    <property type="entry name" value="Thioredoxin_CS"/>
</dbReference>
<evidence type="ECO:0000256" key="5">
    <source>
        <dbReference type="ARBA" id="ARBA00023284"/>
    </source>
</evidence>
<dbReference type="Gene3D" id="3.40.30.10">
    <property type="entry name" value="Glutaredoxin"/>
    <property type="match status" value="1"/>
</dbReference>
<evidence type="ECO:0000313" key="11">
    <source>
        <dbReference type="EMBL" id="RZD15002.1"/>
    </source>
</evidence>
<evidence type="ECO:0000256" key="9">
    <source>
        <dbReference type="PIRSR" id="PIRSR000077-4"/>
    </source>
</evidence>
<keyword evidence="5 9" id="KW-0676">Redox-active center</keyword>
<dbReference type="InterPro" id="IPR013766">
    <property type="entry name" value="Thioredoxin_domain"/>
</dbReference>
<keyword evidence="4 9" id="KW-1015">Disulfide bond</keyword>
<dbReference type="PIRSF" id="PIRSF000077">
    <property type="entry name" value="Thioredoxin"/>
    <property type="match status" value="1"/>
</dbReference>
<gene>
    <name evidence="11" type="primary">trxA</name>
    <name evidence="11" type="ORF">EVJ47_01615</name>
</gene>
<comment type="caution">
    <text evidence="11">The sequence shown here is derived from an EMBL/GenBank/DDBJ whole genome shotgun (WGS) entry which is preliminary data.</text>
</comment>
<dbReference type="AlphaFoldDB" id="A0A519BCJ5"/>
<feature type="domain" description="Thioredoxin" evidence="10">
    <location>
        <begin position="1"/>
        <end position="110"/>
    </location>
</feature>
<feature type="site" description="Contributes to redox potential value" evidence="8">
    <location>
        <position position="35"/>
    </location>
</feature>
<evidence type="ECO:0000256" key="4">
    <source>
        <dbReference type="ARBA" id="ARBA00023157"/>
    </source>
</evidence>
<evidence type="ECO:0000256" key="1">
    <source>
        <dbReference type="ARBA" id="ARBA00008987"/>
    </source>
</evidence>
<dbReference type="Pfam" id="PF00085">
    <property type="entry name" value="Thioredoxin"/>
    <property type="match status" value="1"/>
</dbReference>
<dbReference type="NCBIfam" id="TIGR01068">
    <property type="entry name" value="thioredoxin"/>
    <property type="match status" value="1"/>
</dbReference>
<comment type="similarity">
    <text evidence="1 7">Belongs to the thioredoxin family.</text>
</comment>
<dbReference type="EMBL" id="SGBD01000001">
    <property type="protein sequence ID" value="RZD15002.1"/>
    <property type="molecule type" value="Genomic_DNA"/>
</dbReference>
<feature type="site" description="Contributes to redox potential value" evidence="8">
    <location>
        <position position="36"/>
    </location>
</feature>
<dbReference type="PANTHER" id="PTHR45663">
    <property type="entry name" value="GEO12009P1"/>
    <property type="match status" value="1"/>
</dbReference>
<dbReference type="InterPro" id="IPR036249">
    <property type="entry name" value="Thioredoxin-like_sf"/>
</dbReference>
<feature type="active site" description="Nucleophile" evidence="8">
    <location>
        <position position="37"/>
    </location>
</feature>
<evidence type="ECO:0000256" key="2">
    <source>
        <dbReference type="ARBA" id="ARBA00022448"/>
    </source>
</evidence>
<feature type="active site" description="Nucleophile" evidence="8">
    <location>
        <position position="34"/>
    </location>
</feature>